<gene>
    <name evidence="2" type="ORF">M5K25_002504</name>
</gene>
<dbReference type="Pfam" id="PF13456">
    <property type="entry name" value="RVT_3"/>
    <property type="match status" value="1"/>
</dbReference>
<evidence type="ECO:0000313" key="2">
    <source>
        <dbReference type="EMBL" id="KAL0926287.1"/>
    </source>
</evidence>
<sequence>MTNNDFHDVGTVGPSYTWCNNKEEAARIWERLDRSLLNSAALQMVPLARIKHLARVASDHCPIILKVDEKHHNKTKKLRFEDTWRSYPAAWNIVVNSWKKSDFGNDGDVLKRKLCRTMKALFFWNKNKCKDLCLLKEQLKKEILELPLEESTDMGIQLEKLVLLRSKVHELNVTLRRLSTWWNQRAKAKWHEEGDTNSKFFHNFASARRNGNFIRQIKDEDNNLIEEVEQIEEVFLKFFKKKWRSRECNLTGWPLINEDQHLTFLEREMLSVEFTKEELKIAVFQQGKNKAPGFDGVTPSFFKSYWSIAEDITWKAIDGFFKSGDMYAEWKDTMIVLISKIKNPVLPSNYRPISLYQTTYKLVATMMINRVKGYISRLISKEQMAFIPGRSISEHCLLAHEIFNKFRISKNKNGMMAVKVDMEQAYDTMGWPTLQQILNWFSFPSKFSNLIMACVTNARFSIILNGNNSKWINARSGFRQGCPSSPYLFIMCSQLLSNTINQRGHDLGIQLSPGSKKVTHLLYADDVLMFSLATTNLAKLMKAIVVDFCGWTGQRININKSQIIFGKAVKRSLKRKVSRNLGFKVVKEMHYLGIKIMMRRLGVADFQEMLNHVLDKLNGWGRITLAKSSLLSMPNFIVMHSLVPKRVLYELDKICRDFIWHKPNGERGLHYVAWEEMCKLRSAGGLGMLYNELILLILQMPVKSNLDGDQLEFLFQHSGRSISALAYEEVMRRRTKEDDGGYSNWLKKLKLNHIVELFWWRLSKNAIPTNHFLKYRRLCYDDSCARGCQEEESNAHIMVQCRYLHELIQRLRDWGFSIPTFHDLGSCLEELKRLSFGYSNIVKMYCTAVYLSWKNCNEVKHGKPALSSPLVASNITVNLLRESHNAWHPPPLDWIKINMDASLLSSNLAGIGGVFRDYRGRLLLAFGRKKVHWDVAQLEMEAILALREHIQGWMMSSKGVIIEGDNFNIIKFIQSSMNKSSWKPENWVAKELFFLNDFNKVIFHHVNRDCNKISDLCATLALENSFTVNSFSFGNIPSSLFSLLKKECDHFISCN</sequence>
<dbReference type="Gene3D" id="3.60.10.10">
    <property type="entry name" value="Endonuclease/exonuclease/phosphatase"/>
    <property type="match status" value="1"/>
</dbReference>
<feature type="domain" description="Reverse transcriptase" evidence="1">
    <location>
        <begin position="319"/>
        <end position="596"/>
    </location>
</feature>
<dbReference type="AlphaFoldDB" id="A0ABD0VUT0"/>
<dbReference type="InterPro" id="IPR026960">
    <property type="entry name" value="RVT-Znf"/>
</dbReference>
<dbReference type="InterPro" id="IPR036691">
    <property type="entry name" value="Endo/exonu/phosph_ase_sf"/>
</dbReference>
<comment type="caution">
    <text evidence="2">The sequence shown here is derived from an EMBL/GenBank/DDBJ whole genome shotgun (WGS) entry which is preliminary data.</text>
</comment>
<dbReference type="Gene3D" id="3.30.420.10">
    <property type="entry name" value="Ribonuclease H-like superfamily/Ribonuclease H"/>
    <property type="match status" value="1"/>
</dbReference>
<name>A0ABD0VUT0_DENTH</name>
<dbReference type="Proteomes" id="UP001552299">
    <property type="component" value="Unassembled WGS sequence"/>
</dbReference>
<dbReference type="Pfam" id="PF00078">
    <property type="entry name" value="RVT_1"/>
    <property type="match status" value="1"/>
</dbReference>
<dbReference type="Pfam" id="PF13966">
    <property type="entry name" value="zf-RVT"/>
    <property type="match status" value="1"/>
</dbReference>
<evidence type="ECO:0000259" key="1">
    <source>
        <dbReference type="PROSITE" id="PS50878"/>
    </source>
</evidence>
<dbReference type="CDD" id="cd01650">
    <property type="entry name" value="RT_nLTR_like"/>
    <property type="match status" value="1"/>
</dbReference>
<dbReference type="PANTHER" id="PTHR31635">
    <property type="entry name" value="REVERSE TRANSCRIPTASE DOMAIN-CONTAINING PROTEIN-RELATED"/>
    <property type="match status" value="1"/>
</dbReference>
<proteinExistence type="predicted"/>
<dbReference type="InterPro" id="IPR044730">
    <property type="entry name" value="RNase_H-like_dom_plant"/>
</dbReference>
<dbReference type="InterPro" id="IPR002156">
    <property type="entry name" value="RNaseH_domain"/>
</dbReference>
<dbReference type="InterPro" id="IPR000477">
    <property type="entry name" value="RT_dom"/>
</dbReference>
<dbReference type="SUPFAM" id="SSF56672">
    <property type="entry name" value="DNA/RNA polymerases"/>
    <property type="match status" value="1"/>
</dbReference>
<protein>
    <recommendedName>
        <fullName evidence="1">Reverse transcriptase domain-containing protein</fullName>
    </recommendedName>
</protein>
<dbReference type="PANTHER" id="PTHR31635:SF196">
    <property type="entry name" value="REVERSE TRANSCRIPTASE DOMAIN-CONTAINING PROTEIN-RELATED"/>
    <property type="match status" value="1"/>
</dbReference>
<dbReference type="EMBL" id="JANQDX010000003">
    <property type="protein sequence ID" value="KAL0926287.1"/>
    <property type="molecule type" value="Genomic_DNA"/>
</dbReference>
<dbReference type="SUPFAM" id="SSF56219">
    <property type="entry name" value="DNase I-like"/>
    <property type="match status" value="1"/>
</dbReference>
<accession>A0ABD0VUT0</accession>
<dbReference type="InterPro" id="IPR043502">
    <property type="entry name" value="DNA/RNA_pol_sf"/>
</dbReference>
<organism evidence="2 3">
    <name type="scientific">Dendrobium thyrsiflorum</name>
    <name type="common">Pinecone-like raceme dendrobium</name>
    <name type="synonym">Orchid</name>
    <dbReference type="NCBI Taxonomy" id="117978"/>
    <lineage>
        <taxon>Eukaryota</taxon>
        <taxon>Viridiplantae</taxon>
        <taxon>Streptophyta</taxon>
        <taxon>Embryophyta</taxon>
        <taxon>Tracheophyta</taxon>
        <taxon>Spermatophyta</taxon>
        <taxon>Magnoliopsida</taxon>
        <taxon>Liliopsida</taxon>
        <taxon>Asparagales</taxon>
        <taxon>Orchidaceae</taxon>
        <taxon>Epidendroideae</taxon>
        <taxon>Malaxideae</taxon>
        <taxon>Dendrobiinae</taxon>
        <taxon>Dendrobium</taxon>
    </lineage>
</organism>
<dbReference type="InterPro" id="IPR012337">
    <property type="entry name" value="RNaseH-like_sf"/>
</dbReference>
<evidence type="ECO:0000313" key="3">
    <source>
        <dbReference type="Proteomes" id="UP001552299"/>
    </source>
</evidence>
<keyword evidence="3" id="KW-1185">Reference proteome</keyword>
<dbReference type="SUPFAM" id="SSF53098">
    <property type="entry name" value="Ribonuclease H-like"/>
    <property type="match status" value="1"/>
</dbReference>
<dbReference type="CDD" id="cd06222">
    <property type="entry name" value="RNase_H_like"/>
    <property type="match status" value="1"/>
</dbReference>
<dbReference type="PROSITE" id="PS50878">
    <property type="entry name" value="RT_POL"/>
    <property type="match status" value="1"/>
</dbReference>
<dbReference type="InterPro" id="IPR036397">
    <property type="entry name" value="RNaseH_sf"/>
</dbReference>
<reference evidence="2 3" key="1">
    <citation type="journal article" date="2024" name="Plant Biotechnol. J.">
        <title>Dendrobium thyrsiflorum genome and its molecular insights into genes involved in important horticultural traits.</title>
        <authorList>
            <person name="Chen B."/>
            <person name="Wang J.Y."/>
            <person name="Zheng P.J."/>
            <person name="Li K.L."/>
            <person name="Liang Y.M."/>
            <person name="Chen X.F."/>
            <person name="Zhang C."/>
            <person name="Zhao X."/>
            <person name="He X."/>
            <person name="Zhang G.Q."/>
            <person name="Liu Z.J."/>
            <person name="Xu Q."/>
        </authorList>
    </citation>
    <scope>NUCLEOTIDE SEQUENCE [LARGE SCALE GENOMIC DNA]</scope>
    <source>
        <strain evidence="2">GZMU011</strain>
    </source>
</reference>